<keyword evidence="1" id="KW-0449">Lipoprotein</keyword>
<comment type="subcellular location">
    <subcellularLocation>
        <location evidence="1">Cell membrane</location>
        <topology evidence="1">Lipid-anchor</topology>
        <orientation evidence="1">Cytoplasmic side</orientation>
    </subcellularLocation>
</comment>
<dbReference type="OrthoDB" id="8885753at2759"/>
<keyword evidence="3" id="KW-1185">Reference proteome</keyword>
<evidence type="ECO:0000313" key="3">
    <source>
        <dbReference type="Proteomes" id="UP000276133"/>
    </source>
</evidence>
<evidence type="ECO:0000256" key="1">
    <source>
        <dbReference type="RuleBase" id="RU364123"/>
    </source>
</evidence>
<dbReference type="GO" id="GO:0005516">
    <property type="term" value="F:calmodulin binding"/>
    <property type="evidence" value="ECO:0007669"/>
    <property type="project" value="UniProtKB-KW"/>
</dbReference>
<evidence type="ECO:0000313" key="2">
    <source>
        <dbReference type="EMBL" id="RNA06516.1"/>
    </source>
</evidence>
<reference evidence="2 3" key="1">
    <citation type="journal article" date="2018" name="Sci. Rep.">
        <title>Genomic signatures of local adaptation to the degree of environmental predictability in rotifers.</title>
        <authorList>
            <person name="Franch-Gras L."/>
            <person name="Hahn C."/>
            <person name="Garcia-Roger E.M."/>
            <person name="Carmona M.J."/>
            <person name="Serra M."/>
            <person name="Gomez A."/>
        </authorList>
    </citation>
    <scope>NUCLEOTIDE SEQUENCE [LARGE SCALE GENOMIC DNA]</scope>
    <source>
        <strain evidence="2">HYR1</strain>
    </source>
</reference>
<comment type="pathway">
    <text evidence="1">Glycan biosynthesis; glycogen metabolism.</text>
</comment>
<dbReference type="STRING" id="10195.A0A3M7Q4X8"/>
<accession>A0A3M7Q4X8</accession>
<keyword evidence="1" id="KW-0472">Membrane</keyword>
<keyword evidence="1" id="KW-1003">Cell membrane</keyword>
<keyword evidence="1" id="KW-0321">Glycogen metabolism</keyword>
<name>A0A3M7Q4X8_BRAPC</name>
<proteinExistence type="inferred from homology"/>
<dbReference type="InterPro" id="IPR008734">
    <property type="entry name" value="PHK_A/B_su"/>
</dbReference>
<gene>
    <name evidence="2" type="ORF">BpHYR1_022628</name>
</gene>
<organism evidence="2 3">
    <name type="scientific">Brachionus plicatilis</name>
    <name type="common">Marine rotifer</name>
    <name type="synonym">Brachionus muelleri</name>
    <dbReference type="NCBI Taxonomy" id="10195"/>
    <lineage>
        <taxon>Eukaryota</taxon>
        <taxon>Metazoa</taxon>
        <taxon>Spiralia</taxon>
        <taxon>Gnathifera</taxon>
        <taxon>Rotifera</taxon>
        <taxon>Eurotatoria</taxon>
        <taxon>Monogononta</taxon>
        <taxon>Pseudotrocha</taxon>
        <taxon>Ploima</taxon>
        <taxon>Brachionidae</taxon>
        <taxon>Brachionus</taxon>
    </lineage>
</organism>
<dbReference type="GO" id="GO:0005886">
    <property type="term" value="C:plasma membrane"/>
    <property type="evidence" value="ECO:0007669"/>
    <property type="project" value="UniProtKB-SubCell"/>
</dbReference>
<comment type="similarity">
    <text evidence="1">Belongs to the phosphorylase b kinase regulatory chain family.</text>
</comment>
<sequence length="158" mass="18540">MDDNKKAEMERRHLRDELKHGYSVRNKPILLTAEENDNEDSNDSDLDKHGQWIRRRKLDGSLNRVPIGFYSKVWMALEKPILYDSEKEKEDTVRAVSNKEAIGCYEKLFSYFETHSSDSESYESDLDHLAAIKIRLDSLKETNKSQKLITSFFDFESK</sequence>
<keyword evidence="1" id="KW-0112">Calmodulin-binding</keyword>
<dbReference type="Proteomes" id="UP000276133">
    <property type="component" value="Unassembled WGS sequence"/>
</dbReference>
<keyword evidence="1" id="KW-0119">Carbohydrate metabolism</keyword>
<comment type="function">
    <text evidence="1">Phosphorylase b kinase catalyzes the phosphorylation of serine in certain substrates, including troponin I.</text>
</comment>
<dbReference type="GO" id="GO:0005964">
    <property type="term" value="C:phosphorylase kinase complex"/>
    <property type="evidence" value="ECO:0007669"/>
    <property type="project" value="TreeGrafter"/>
</dbReference>
<dbReference type="PANTHER" id="PTHR10749">
    <property type="entry name" value="PHOSPHORYLASE B KINASE REGULATORY SUBUNIT"/>
    <property type="match status" value="1"/>
</dbReference>
<protein>
    <recommendedName>
        <fullName evidence="1">Phosphorylase b kinase regulatory subunit</fullName>
    </recommendedName>
</protein>
<dbReference type="PANTHER" id="PTHR10749:SF7">
    <property type="entry name" value="PHOSPHORYLASE B KINASE REGULATORY SUBUNIT ALPHA-RELATED"/>
    <property type="match status" value="1"/>
</dbReference>
<comment type="caution">
    <text evidence="2">The sequence shown here is derived from an EMBL/GenBank/DDBJ whole genome shotgun (WGS) entry which is preliminary data.</text>
</comment>
<dbReference type="AlphaFoldDB" id="A0A3M7Q4X8"/>
<keyword evidence="1" id="KW-0636">Prenylation</keyword>
<dbReference type="GO" id="GO:0005977">
    <property type="term" value="P:glycogen metabolic process"/>
    <property type="evidence" value="ECO:0007669"/>
    <property type="project" value="UniProtKB-KW"/>
</dbReference>
<dbReference type="EMBL" id="REGN01007363">
    <property type="protein sequence ID" value="RNA06516.1"/>
    <property type="molecule type" value="Genomic_DNA"/>
</dbReference>